<feature type="domain" description="Protein-glutamine gamma-glutamyltransferase-like C-terminal" evidence="2">
    <location>
        <begin position="137"/>
        <end position="203"/>
    </location>
</feature>
<reference evidence="4" key="1">
    <citation type="submission" date="2015-11" db="EMBL/GenBank/DDBJ databases">
        <authorList>
            <person name="Kumar R."/>
            <person name="Singh D."/>
            <person name="Swarnkar M.K."/>
            <person name="Singh A.K."/>
            <person name="Kumar S."/>
        </authorList>
    </citation>
    <scope>NUCLEOTIDE SEQUENCE [LARGE SCALE GENOMIC DNA]</scope>
    <source>
        <strain evidence="4">ERGS4:06</strain>
    </source>
</reference>
<evidence type="ECO:0000259" key="2">
    <source>
        <dbReference type="Pfam" id="PF13559"/>
    </source>
</evidence>
<evidence type="ECO:0000313" key="4">
    <source>
        <dbReference type="Proteomes" id="UP000059574"/>
    </source>
</evidence>
<evidence type="ECO:0000313" key="3">
    <source>
        <dbReference type="EMBL" id="ALO66284.1"/>
    </source>
</evidence>
<reference evidence="3 4" key="2">
    <citation type="journal article" date="2016" name="J. Biotechnol.">
        <title>Complete genome sequence of Arthrobacter alpinus ERGS4:06, a yellow pigmented bacterium tolerant to cold and radiations isolated from Sikkim Himalaya.</title>
        <authorList>
            <person name="Kumar R."/>
            <person name="Singh D."/>
            <person name="Swarnkar M.K."/>
            <person name="Singh A.K."/>
            <person name="Kumar S."/>
        </authorList>
    </citation>
    <scope>NUCLEOTIDE SEQUENCE [LARGE SCALE GENOMIC DNA]</scope>
    <source>
        <strain evidence="3 4">ERGS4:06</strain>
    </source>
</reference>
<feature type="transmembrane region" description="Helical" evidence="1">
    <location>
        <begin position="70"/>
        <end position="90"/>
    </location>
</feature>
<accession>A0A0S2LY21</accession>
<gene>
    <name evidence="3" type="ORF">AS189_07030</name>
</gene>
<keyword evidence="1" id="KW-0812">Transmembrane</keyword>
<evidence type="ECO:0000256" key="1">
    <source>
        <dbReference type="SAM" id="Phobius"/>
    </source>
</evidence>
<dbReference type="RefSeq" id="WP_062286909.1">
    <property type="nucleotide sequence ID" value="NZ_CP013200.1"/>
</dbReference>
<dbReference type="Proteomes" id="UP000059574">
    <property type="component" value="Chromosome"/>
</dbReference>
<proteinExistence type="predicted"/>
<protein>
    <recommendedName>
        <fullName evidence="2">Protein-glutamine gamma-glutamyltransferase-like C-terminal domain-containing protein</fullName>
    </recommendedName>
</protein>
<name>A0A0S2LY21_9MICC</name>
<keyword evidence="1" id="KW-0472">Membrane</keyword>
<keyword evidence="1" id="KW-1133">Transmembrane helix</keyword>
<dbReference type="AlphaFoldDB" id="A0A0S2LY21"/>
<dbReference type="Pfam" id="PF13559">
    <property type="entry name" value="DUF4129"/>
    <property type="match status" value="1"/>
</dbReference>
<organism evidence="3 4">
    <name type="scientific">Arthrobacter alpinus</name>
    <dbReference type="NCBI Taxonomy" id="656366"/>
    <lineage>
        <taxon>Bacteria</taxon>
        <taxon>Bacillati</taxon>
        <taxon>Actinomycetota</taxon>
        <taxon>Actinomycetes</taxon>
        <taxon>Micrococcales</taxon>
        <taxon>Micrococcaceae</taxon>
        <taxon>Arthrobacter</taxon>
    </lineage>
</organism>
<dbReference type="EMBL" id="CP013200">
    <property type="protein sequence ID" value="ALO66284.1"/>
    <property type="molecule type" value="Genomic_DNA"/>
</dbReference>
<dbReference type="InterPro" id="IPR025403">
    <property type="entry name" value="TgpA-like_C"/>
</dbReference>
<sequence length="224" mass="24335">MVATALVPFLNFFDVPVTPGADEARRWAAEELAKQSYQDAKPGWLRQILDLLGRALQELLNNVGTAKGNIGLSVVIGLVVVAVLAIIFIVRPRLNRKKAMDKAVFDAEMTLSADQHRKLAKTAAHAGDLHTAINEQFRALARAGEERDVTARTPGRTAVEIAAELELSFPSLSAEIHRAADLFNAVRYGKVPPTQSMYDELLATDTAVARATPIYADDFTAVSL</sequence>